<dbReference type="PROSITE" id="PS01124">
    <property type="entry name" value="HTH_ARAC_FAMILY_2"/>
    <property type="match status" value="1"/>
</dbReference>
<evidence type="ECO:0000313" key="6">
    <source>
        <dbReference type="Proteomes" id="UP000239388"/>
    </source>
</evidence>
<evidence type="ECO:0000259" key="4">
    <source>
        <dbReference type="PROSITE" id="PS01124"/>
    </source>
</evidence>
<dbReference type="Gene3D" id="1.10.10.60">
    <property type="entry name" value="Homeodomain-like"/>
    <property type="match status" value="1"/>
</dbReference>
<dbReference type="InterPro" id="IPR009057">
    <property type="entry name" value="Homeodomain-like_sf"/>
</dbReference>
<dbReference type="InterPro" id="IPR013656">
    <property type="entry name" value="PAS_4"/>
</dbReference>
<dbReference type="GO" id="GO:0003700">
    <property type="term" value="F:DNA-binding transcription factor activity"/>
    <property type="evidence" value="ECO:0007669"/>
    <property type="project" value="InterPro"/>
</dbReference>
<gene>
    <name evidence="5" type="ORF">C5Y98_05530</name>
</gene>
<dbReference type="EMBL" id="PUIB01000008">
    <property type="protein sequence ID" value="PQO40682.1"/>
    <property type="molecule type" value="Genomic_DNA"/>
</dbReference>
<proteinExistence type="predicted"/>
<dbReference type="CDD" id="cd00130">
    <property type="entry name" value="PAS"/>
    <property type="match status" value="1"/>
</dbReference>
<organism evidence="5 6">
    <name type="scientific">Blastopirellula marina</name>
    <dbReference type="NCBI Taxonomy" id="124"/>
    <lineage>
        <taxon>Bacteria</taxon>
        <taxon>Pseudomonadati</taxon>
        <taxon>Planctomycetota</taxon>
        <taxon>Planctomycetia</taxon>
        <taxon>Pirellulales</taxon>
        <taxon>Pirellulaceae</taxon>
        <taxon>Blastopirellula</taxon>
    </lineage>
</organism>
<evidence type="ECO:0000313" key="5">
    <source>
        <dbReference type="EMBL" id="PQO40682.1"/>
    </source>
</evidence>
<dbReference type="InterPro" id="IPR035965">
    <property type="entry name" value="PAS-like_dom_sf"/>
</dbReference>
<dbReference type="SUPFAM" id="SSF55785">
    <property type="entry name" value="PYP-like sensor domain (PAS domain)"/>
    <property type="match status" value="1"/>
</dbReference>
<dbReference type="SMART" id="SM00342">
    <property type="entry name" value="HTH_ARAC"/>
    <property type="match status" value="1"/>
</dbReference>
<dbReference type="InterPro" id="IPR020449">
    <property type="entry name" value="Tscrpt_reg_AraC-type_HTH"/>
</dbReference>
<name>A0A2S8G899_9BACT</name>
<dbReference type="InterPro" id="IPR018062">
    <property type="entry name" value="HTH_AraC-typ_CS"/>
</dbReference>
<evidence type="ECO:0000256" key="2">
    <source>
        <dbReference type="ARBA" id="ARBA00023125"/>
    </source>
</evidence>
<dbReference type="InterPro" id="IPR000014">
    <property type="entry name" value="PAS"/>
</dbReference>
<keyword evidence="1" id="KW-0805">Transcription regulation</keyword>
<dbReference type="SUPFAM" id="SSF46689">
    <property type="entry name" value="Homeodomain-like"/>
    <property type="match status" value="2"/>
</dbReference>
<keyword evidence="2" id="KW-0238">DNA-binding</keyword>
<dbReference type="Gene3D" id="3.30.450.20">
    <property type="entry name" value="PAS domain"/>
    <property type="match status" value="1"/>
</dbReference>
<evidence type="ECO:0000256" key="1">
    <source>
        <dbReference type="ARBA" id="ARBA00023015"/>
    </source>
</evidence>
<dbReference type="InterPro" id="IPR050204">
    <property type="entry name" value="AraC_XylS_family_regulators"/>
</dbReference>
<feature type="domain" description="HTH araC/xylS-type" evidence="4">
    <location>
        <begin position="143"/>
        <end position="241"/>
    </location>
</feature>
<keyword evidence="3" id="KW-0804">Transcription</keyword>
<dbReference type="PANTHER" id="PTHR46796">
    <property type="entry name" value="HTH-TYPE TRANSCRIPTIONAL ACTIVATOR RHAS-RELATED"/>
    <property type="match status" value="1"/>
</dbReference>
<reference evidence="5 6" key="1">
    <citation type="submission" date="2018-02" db="EMBL/GenBank/DDBJ databases">
        <title>Comparative genomes isolates from brazilian mangrove.</title>
        <authorList>
            <person name="Araujo J.E."/>
            <person name="Taketani R.G."/>
            <person name="Silva M.C.P."/>
            <person name="Loureco M.V."/>
            <person name="Andreote F.D."/>
        </authorList>
    </citation>
    <scope>NUCLEOTIDE SEQUENCE [LARGE SCALE GENOMIC DNA]</scope>
    <source>
        <strain evidence="5 6">NAP PRIS-MGV</strain>
    </source>
</reference>
<accession>A0A2S8G899</accession>
<comment type="caution">
    <text evidence="5">The sequence shown here is derived from an EMBL/GenBank/DDBJ whole genome shotgun (WGS) entry which is preliminary data.</text>
</comment>
<dbReference type="OrthoDB" id="273555at2"/>
<dbReference type="Pfam" id="PF08448">
    <property type="entry name" value="PAS_4"/>
    <property type="match status" value="1"/>
</dbReference>
<dbReference type="PANTHER" id="PTHR46796:SF13">
    <property type="entry name" value="HTH-TYPE TRANSCRIPTIONAL ACTIVATOR RHAS"/>
    <property type="match status" value="1"/>
</dbReference>
<dbReference type="AlphaFoldDB" id="A0A2S8G899"/>
<protein>
    <submittedName>
        <fullName evidence="5">AraC family transcriptional regulator</fullName>
    </submittedName>
</protein>
<dbReference type="PROSITE" id="PS00041">
    <property type="entry name" value="HTH_ARAC_FAMILY_1"/>
    <property type="match status" value="1"/>
</dbReference>
<dbReference type="PRINTS" id="PR00032">
    <property type="entry name" value="HTHARAC"/>
</dbReference>
<dbReference type="RefSeq" id="WP_105352356.1">
    <property type="nucleotide sequence ID" value="NZ_PUIB01000008.1"/>
</dbReference>
<dbReference type="GO" id="GO:0043565">
    <property type="term" value="F:sequence-specific DNA binding"/>
    <property type="evidence" value="ECO:0007669"/>
    <property type="project" value="InterPro"/>
</dbReference>
<dbReference type="Proteomes" id="UP000239388">
    <property type="component" value="Unassembled WGS sequence"/>
</dbReference>
<dbReference type="Pfam" id="PF12833">
    <property type="entry name" value="HTH_18"/>
    <property type="match status" value="1"/>
</dbReference>
<sequence length="247" mass="27946">MLPIHEMLSQLDPPFTGEELFDHLPDIVFFIKNTQGQYLVVNNTLVQRCGARSKEDLIGHTPYEVLRLPLSQSFEDQDKKVLETGQPLVGQLELHFYATRDVGWCLTSKLPLRSKSGEVVGLVGVSQDLRLPDLATEEYSHVIDAIQYAESHLTDPPSVKRLAEIAKMSPYQLDRRMRRVFGLTTGQWLLKLRIDLAQRLLRTSEGSIASIALEAGYADQSAFTRQFRRATGMSPRDYRNARRGTSS</sequence>
<evidence type="ECO:0000256" key="3">
    <source>
        <dbReference type="ARBA" id="ARBA00023163"/>
    </source>
</evidence>
<dbReference type="InterPro" id="IPR018060">
    <property type="entry name" value="HTH_AraC"/>
</dbReference>